<proteinExistence type="predicted"/>
<keyword evidence="2" id="KW-1185">Reference proteome</keyword>
<accession>K1WHI4</accession>
<organism evidence="1 2">
    <name type="scientific">Trichosporon asahii var. asahii (strain CBS 8904)</name>
    <name type="common">Yeast</name>
    <dbReference type="NCBI Taxonomy" id="1220162"/>
    <lineage>
        <taxon>Eukaryota</taxon>
        <taxon>Fungi</taxon>
        <taxon>Dikarya</taxon>
        <taxon>Basidiomycota</taxon>
        <taxon>Agaricomycotina</taxon>
        <taxon>Tremellomycetes</taxon>
        <taxon>Trichosporonales</taxon>
        <taxon>Trichosporonaceae</taxon>
        <taxon>Trichosporon</taxon>
    </lineage>
</organism>
<dbReference type="Proteomes" id="UP000006757">
    <property type="component" value="Unassembled WGS sequence"/>
</dbReference>
<evidence type="ECO:0000313" key="2">
    <source>
        <dbReference type="Proteomes" id="UP000006757"/>
    </source>
</evidence>
<comment type="caution">
    <text evidence="1">The sequence shown here is derived from an EMBL/GenBank/DDBJ whole genome shotgun (WGS) entry which is preliminary data.</text>
</comment>
<name>K1WHI4_TRIAC</name>
<protein>
    <submittedName>
        <fullName evidence="1">Uncharacterized protein</fullName>
    </submittedName>
</protein>
<sequence length="396" mass="45184">MPRSSTVAGKNVCTAAHNPHIHTIQQESTTPLAPRLRLSTPFRTCSFLPVCRLSHRHQGGIALTAQQAKHWIPGALQPTHLLNCPDFNSTPATSPRQPAISMALPWHLSIDPEMEPRDYDHWPKHPEWRHRYDFLVATPPPLATTCYSSAVTYRASVLPLVRYHFEAFHWGHDGSLITLRADIDGALHNALSLFDIVVDAYLTHGLICNSSWWTLQNEGFKEPFFEVIYDLRSYLRVIHAIAVLFSREVHTLSSLESAHDVPSHWASHPHDVTLSPDLLDNEKMPPLLRQADDYVFRLCRLFTVRPSFTEALDQTLARAREQADSVSEWARKEVGTTQHLSDYFVGFKQRRSNCIQIAFPMAKKNLMDFLDRPLEPERVIKFWPFAEQPALPAVKD</sequence>
<dbReference type="EMBL" id="AMBO01000331">
    <property type="protein sequence ID" value="EKD00934.1"/>
    <property type="molecule type" value="Genomic_DNA"/>
</dbReference>
<gene>
    <name evidence="1" type="ORF">A1Q2_04807</name>
</gene>
<dbReference type="InParanoid" id="K1WHI4"/>
<evidence type="ECO:0000313" key="1">
    <source>
        <dbReference type="EMBL" id="EKD00934.1"/>
    </source>
</evidence>
<dbReference type="HOGENOM" id="CLU_058505_0_0_1"/>
<reference evidence="1 2" key="1">
    <citation type="journal article" date="2012" name="Eukaryot. Cell">
        <title>Genome sequence of the Trichosporon asahii environmental strain CBS 8904.</title>
        <authorList>
            <person name="Yang R.Y."/>
            <person name="Li H.T."/>
            <person name="Zhu H."/>
            <person name="Zhou G.P."/>
            <person name="Wang M."/>
            <person name="Wang L."/>
        </authorList>
    </citation>
    <scope>NUCLEOTIDE SEQUENCE [LARGE SCALE GENOMIC DNA]</scope>
    <source>
        <strain evidence="1 2">CBS 8904</strain>
    </source>
</reference>
<dbReference type="AlphaFoldDB" id="K1WHI4"/>